<dbReference type="InterPro" id="IPR041728">
    <property type="entry name" value="GPAT/DHAPAT_LPLAT"/>
</dbReference>
<protein>
    <recommendedName>
        <fullName evidence="7">Phospholipid/glycerol acyltransferase domain-containing protein</fullName>
    </recommendedName>
</protein>
<keyword evidence="5 6" id="KW-0012">Acyltransferase</keyword>
<evidence type="ECO:0000313" key="9">
    <source>
        <dbReference type="Proteomes" id="UP001153620"/>
    </source>
</evidence>
<reference evidence="8" key="2">
    <citation type="submission" date="2022-10" db="EMBL/GenBank/DDBJ databases">
        <authorList>
            <consortium name="ENA_rothamsted_submissions"/>
            <consortium name="culmorum"/>
            <person name="King R."/>
        </authorList>
    </citation>
    <scope>NUCLEOTIDE SEQUENCE</scope>
</reference>
<dbReference type="SMART" id="SM00563">
    <property type="entry name" value="PlsC"/>
    <property type="match status" value="1"/>
</dbReference>
<comment type="subcellular location">
    <subcellularLocation>
        <location evidence="1">Endomembrane system</location>
        <topology evidence="1">Peripheral membrane protein</topology>
    </subcellularLocation>
</comment>
<dbReference type="Pfam" id="PF01553">
    <property type="entry name" value="Acyltransferase"/>
    <property type="match status" value="1"/>
</dbReference>
<dbReference type="GO" id="GO:0008611">
    <property type="term" value="P:ether lipid biosynthetic process"/>
    <property type="evidence" value="ECO:0007669"/>
    <property type="project" value="TreeGrafter"/>
</dbReference>
<evidence type="ECO:0000256" key="2">
    <source>
        <dbReference type="ARBA" id="ARBA00007937"/>
    </source>
</evidence>
<evidence type="ECO:0000313" key="8">
    <source>
        <dbReference type="EMBL" id="CAG9805648.1"/>
    </source>
</evidence>
<dbReference type="GO" id="GO:0004366">
    <property type="term" value="F:glycerol-3-phosphate O-acyltransferase activity"/>
    <property type="evidence" value="ECO:0007669"/>
    <property type="project" value="TreeGrafter"/>
</dbReference>
<evidence type="ECO:0000256" key="3">
    <source>
        <dbReference type="ARBA" id="ARBA00022679"/>
    </source>
</evidence>
<gene>
    <name evidence="8" type="ORF">CHIRRI_LOCUS8517</name>
</gene>
<dbReference type="InterPro" id="IPR022284">
    <property type="entry name" value="GPAT/DHAPAT"/>
</dbReference>
<evidence type="ECO:0000256" key="5">
    <source>
        <dbReference type="ARBA" id="ARBA00023315"/>
    </source>
</evidence>
<evidence type="ECO:0000256" key="1">
    <source>
        <dbReference type="ARBA" id="ARBA00004184"/>
    </source>
</evidence>
<dbReference type="GO" id="GO:0006631">
    <property type="term" value="P:fatty acid metabolic process"/>
    <property type="evidence" value="ECO:0007669"/>
    <property type="project" value="TreeGrafter"/>
</dbReference>
<dbReference type="GO" id="GO:0008654">
    <property type="term" value="P:phospholipid biosynthetic process"/>
    <property type="evidence" value="ECO:0007669"/>
    <property type="project" value="TreeGrafter"/>
</dbReference>
<dbReference type="SUPFAM" id="SSF69593">
    <property type="entry name" value="Glycerol-3-phosphate (1)-acyltransferase"/>
    <property type="match status" value="1"/>
</dbReference>
<keyword evidence="9" id="KW-1185">Reference proteome</keyword>
<evidence type="ECO:0000259" key="7">
    <source>
        <dbReference type="SMART" id="SM00563"/>
    </source>
</evidence>
<dbReference type="InterPro" id="IPR045520">
    <property type="entry name" value="GPAT/DHAPAT_C"/>
</dbReference>
<dbReference type="AlphaFoldDB" id="A0A9N9RY89"/>
<dbReference type="GO" id="GO:0016287">
    <property type="term" value="F:glycerone-phosphate O-acyltransferase activity"/>
    <property type="evidence" value="ECO:0007669"/>
    <property type="project" value="TreeGrafter"/>
</dbReference>
<dbReference type="GO" id="GO:0019432">
    <property type="term" value="P:triglyceride biosynthetic process"/>
    <property type="evidence" value="ECO:0007669"/>
    <property type="project" value="TreeGrafter"/>
</dbReference>
<dbReference type="GO" id="GO:0012505">
    <property type="term" value="C:endomembrane system"/>
    <property type="evidence" value="ECO:0007669"/>
    <property type="project" value="UniProtKB-SubCell"/>
</dbReference>
<keyword evidence="4" id="KW-0472">Membrane</keyword>
<evidence type="ECO:0000256" key="4">
    <source>
        <dbReference type="ARBA" id="ARBA00023136"/>
    </source>
</evidence>
<dbReference type="GO" id="GO:0005778">
    <property type="term" value="C:peroxisomal membrane"/>
    <property type="evidence" value="ECO:0007669"/>
    <property type="project" value="TreeGrafter"/>
</dbReference>
<dbReference type="InterPro" id="IPR002123">
    <property type="entry name" value="Plipid/glycerol_acylTrfase"/>
</dbReference>
<reference evidence="8" key="1">
    <citation type="submission" date="2022-01" db="EMBL/GenBank/DDBJ databases">
        <authorList>
            <person name="King R."/>
        </authorList>
    </citation>
    <scope>NUCLEOTIDE SEQUENCE</scope>
</reference>
<dbReference type="PIRSF" id="PIRSF000437">
    <property type="entry name" value="GPAT_DHAPAT"/>
    <property type="match status" value="1"/>
</dbReference>
<dbReference type="Proteomes" id="UP001153620">
    <property type="component" value="Chromosome 2"/>
</dbReference>
<dbReference type="OrthoDB" id="10255570at2759"/>
<dbReference type="PANTHER" id="PTHR12563:SF17">
    <property type="entry name" value="DIHYDROXYACETONE PHOSPHATE ACYLTRANSFERASE"/>
    <property type="match status" value="1"/>
</dbReference>
<feature type="domain" description="Phospholipid/glycerol acyltransferase" evidence="7">
    <location>
        <begin position="128"/>
        <end position="256"/>
    </location>
</feature>
<accession>A0A9N9RY89</accession>
<dbReference type="CDD" id="cd07993">
    <property type="entry name" value="LPLAT_DHAPAT-like"/>
    <property type="match status" value="1"/>
</dbReference>
<dbReference type="EMBL" id="OU895878">
    <property type="protein sequence ID" value="CAG9805648.1"/>
    <property type="molecule type" value="Genomic_DNA"/>
</dbReference>
<dbReference type="PANTHER" id="PTHR12563">
    <property type="entry name" value="GLYCEROL-3-PHOSPHATE ACYLTRANSFERASE"/>
    <property type="match status" value="1"/>
</dbReference>
<proteinExistence type="inferred from homology"/>
<name>A0A9N9RY89_9DIPT</name>
<dbReference type="Pfam" id="PF19277">
    <property type="entry name" value="GPAT_C"/>
    <property type="match status" value="1"/>
</dbReference>
<dbReference type="GO" id="GO:0031966">
    <property type="term" value="C:mitochondrial membrane"/>
    <property type="evidence" value="ECO:0007669"/>
    <property type="project" value="TreeGrafter"/>
</dbReference>
<evidence type="ECO:0000256" key="6">
    <source>
        <dbReference type="PIRNR" id="PIRNR000437"/>
    </source>
</evidence>
<keyword evidence="3 6" id="KW-0808">Transferase</keyword>
<organism evidence="8 9">
    <name type="scientific">Chironomus riparius</name>
    <dbReference type="NCBI Taxonomy" id="315576"/>
    <lineage>
        <taxon>Eukaryota</taxon>
        <taxon>Metazoa</taxon>
        <taxon>Ecdysozoa</taxon>
        <taxon>Arthropoda</taxon>
        <taxon>Hexapoda</taxon>
        <taxon>Insecta</taxon>
        <taxon>Pterygota</taxon>
        <taxon>Neoptera</taxon>
        <taxon>Endopterygota</taxon>
        <taxon>Diptera</taxon>
        <taxon>Nematocera</taxon>
        <taxon>Chironomoidea</taxon>
        <taxon>Chironomidae</taxon>
        <taxon>Chironominae</taxon>
        <taxon>Chironomus</taxon>
    </lineage>
</organism>
<comment type="similarity">
    <text evidence="2 6">Belongs to the GPAT/DAPAT family.</text>
</comment>
<sequence length="678" mass="78662">MPEKSQQYLHNFHNYLENRVNLLTHTFHPKIPIEKVRRSVPNDVKLRVLQNQRFNDYLDKISTDKDDRKKKVFAALQILSEMAFDRNMIVIRTLGSIIEKLMGQLYSAVHINQNSIKNLKESMGNQQIIYLPCHRSYVDFMLMSFICFINNIEIPSIAAGMDFYNMKVLGELMRKTGAFYMRRTFGDEFYWNIFKEYMHEIITYNDFGLEFFVEGTRSRTCKALWPKLGLLSMSLEPYFMGEVHDLKVVPVSISYEKVLEEQLFVYELLGIPKPKESTKGFFKAITSLKSKSYGNMFFDFGEPISLNSFYGSDVKKFNHSSEPAHIQKMSADEIQLTTDLAQHVLKQQQNKIVIMAYNLIALIYCERIHTNSIESLTFMELEREVLKLAAFFEELGAIVGFDDKDPAKNIRETMALHDNVLEVTGNSSNIQLKRANTDSNRTSNGNLKGHWLCKEVMDIVVPVFSLQLYCNPTIYWLSQPALFVLSTIGQNVVLIDDLKKDVLWLRQVFIYEFVLYPRFEDEEFDKVLKKLLDMKILIQSSESSVILNEKSPYINLLLSAISPFFSCFYNTSEIILSKFIGMKFVDKDIFIAVQSTLEQELLKGNGTIHPYSLCLESMNTSILSLCNSQCLFKEKQNCVNQYSIDEANMSALVNRLRCFNSRWNFNYKYFGNIILSKI</sequence>